<dbReference type="Proteomes" id="UP000692954">
    <property type="component" value="Unassembled WGS sequence"/>
</dbReference>
<name>A0A8S1Q4K8_9CILI</name>
<dbReference type="AlphaFoldDB" id="A0A8S1Q4K8"/>
<protein>
    <submittedName>
        <fullName evidence="1">Uncharacterized protein</fullName>
    </submittedName>
</protein>
<keyword evidence="2" id="KW-1185">Reference proteome</keyword>
<gene>
    <name evidence="1" type="ORF">PSON_ATCC_30995.1.T0960071</name>
</gene>
<reference evidence="1" key="1">
    <citation type="submission" date="2021-01" db="EMBL/GenBank/DDBJ databases">
        <authorList>
            <consortium name="Genoscope - CEA"/>
            <person name="William W."/>
        </authorList>
    </citation>
    <scope>NUCLEOTIDE SEQUENCE</scope>
</reference>
<comment type="caution">
    <text evidence="1">The sequence shown here is derived from an EMBL/GenBank/DDBJ whole genome shotgun (WGS) entry which is preliminary data.</text>
</comment>
<accession>A0A8S1Q4K8</accession>
<dbReference type="EMBL" id="CAJJDN010000096">
    <property type="protein sequence ID" value="CAD8110596.1"/>
    <property type="molecule type" value="Genomic_DNA"/>
</dbReference>
<evidence type="ECO:0000313" key="2">
    <source>
        <dbReference type="Proteomes" id="UP000692954"/>
    </source>
</evidence>
<organism evidence="1 2">
    <name type="scientific">Paramecium sonneborni</name>
    <dbReference type="NCBI Taxonomy" id="65129"/>
    <lineage>
        <taxon>Eukaryota</taxon>
        <taxon>Sar</taxon>
        <taxon>Alveolata</taxon>
        <taxon>Ciliophora</taxon>
        <taxon>Intramacronucleata</taxon>
        <taxon>Oligohymenophorea</taxon>
        <taxon>Peniculida</taxon>
        <taxon>Parameciidae</taxon>
        <taxon>Paramecium</taxon>
    </lineage>
</organism>
<evidence type="ECO:0000313" key="1">
    <source>
        <dbReference type="EMBL" id="CAD8110596.1"/>
    </source>
</evidence>
<sequence>MNKNIEFQIERREIQIYQYLYINQYKPKILSQQQIKVAKTSPHFSTQAYIFETLSITLYSYEHDPSHLKFIQFKNLPLHKSKQSLSYIKEEQDDHNNLPFIRIKTSKQISLMQKVQYYLLTLNTLHFYLKHQFKEYPLIFHYLRLNLLCHNFLYSTQHDSTRIPQSQDRHIDTLYKFYRWYIIHKLLGNL</sequence>
<proteinExistence type="predicted"/>